<dbReference type="AlphaFoldDB" id="A0AAE5AY73"/>
<organism evidence="1 2">
    <name type="scientific">Agrobacterium vitis</name>
    <name type="common">Rhizobium vitis</name>
    <dbReference type="NCBI Taxonomy" id="373"/>
    <lineage>
        <taxon>Bacteria</taxon>
        <taxon>Pseudomonadati</taxon>
        <taxon>Pseudomonadota</taxon>
        <taxon>Alphaproteobacteria</taxon>
        <taxon>Hyphomicrobiales</taxon>
        <taxon>Rhizobiaceae</taxon>
        <taxon>Rhizobium/Agrobacterium group</taxon>
        <taxon>Agrobacterium</taxon>
    </lineage>
</organism>
<gene>
    <name evidence="1" type="ORF">GOZ95_23590</name>
</gene>
<dbReference type="Proteomes" id="UP000436692">
    <property type="component" value="Unassembled WGS sequence"/>
</dbReference>
<dbReference type="EMBL" id="WPHM01000016">
    <property type="protein sequence ID" value="MUZ60414.1"/>
    <property type="molecule type" value="Genomic_DNA"/>
</dbReference>
<evidence type="ECO:0000313" key="2">
    <source>
        <dbReference type="Proteomes" id="UP000436692"/>
    </source>
</evidence>
<dbReference type="RefSeq" id="WP_156550456.1">
    <property type="nucleotide sequence ID" value="NZ_JABAEJ010000015.1"/>
</dbReference>
<proteinExistence type="predicted"/>
<comment type="caution">
    <text evidence="1">The sequence shown here is derived from an EMBL/GenBank/DDBJ whole genome shotgun (WGS) entry which is preliminary data.</text>
</comment>
<name>A0AAE5AY73_AGRVI</name>
<reference evidence="1 2" key="1">
    <citation type="submission" date="2019-12" db="EMBL/GenBank/DDBJ databases">
        <title>Whole-genome sequencing of Allorhizobium vitis.</title>
        <authorList>
            <person name="Gan H.M."/>
            <person name="Szegedi E."/>
            <person name="Burr T."/>
            <person name="Savka M.A."/>
        </authorList>
    </citation>
    <scope>NUCLEOTIDE SEQUENCE [LARGE SCALE GENOMIC DNA]</scope>
    <source>
        <strain evidence="1 2">CG989</strain>
    </source>
</reference>
<sequence length="210" mass="21894">MSTTVTPGIAYAYGYSSTKAAEADTEFMASLPDDSQPKTALQVEMEAMWAEVAAEQVKIEADNKPATVWGTIQTEIGTATIFNEGGMAFTSTDGKSHSFADIADIDWESGYTPEELAAAIREKHFGILTTSSVESGRKSLTTELMSKMFSSDALVNRMFLTDTGETIQDDLAATDEDAAADQGADAAPSPASTAAAASGLLAVQGLAAAV</sequence>
<protein>
    <submittedName>
        <fullName evidence="1">Uncharacterized protein</fullName>
    </submittedName>
</protein>
<accession>A0AAE5AY73</accession>
<evidence type="ECO:0000313" key="1">
    <source>
        <dbReference type="EMBL" id="MUZ60414.1"/>
    </source>
</evidence>